<feature type="domain" description="NodB homology" evidence="1">
    <location>
        <begin position="85"/>
        <end position="265"/>
    </location>
</feature>
<dbReference type="PANTHER" id="PTHR10587">
    <property type="entry name" value="GLYCOSYL TRANSFERASE-RELATED"/>
    <property type="match status" value="1"/>
</dbReference>
<accession>W4Q9F7</accession>
<dbReference type="GO" id="GO:0016810">
    <property type="term" value="F:hydrolase activity, acting on carbon-nitrogen (but not peptide) bonds"/>
    <property type="evidence" value="ECO:0007669"/>
    <property type="project" value="InterPro"/>
</dbReference>
<organism evidence="2 3">
    <name type="scientific">Halalkalibacter wakoensis JCM 9140</name>
    <dbReference type="NCBI Taxonomy" id="1236970"/>
    <lineage>
        <taxon>Bacteria</taxon>
        <taxon>Bacillati</taxon>
        <taxon>Bacillota</taxon>
        <taxon>Bacilli</taxon>
        <taxon>Bacillales</taxon>
        <taxon>Bacillaceae</taxon>
        <taxon>Halalkalibacter</taxon>
    </lineage>
</organism>
<dbReference type="InterPro" id="IPR050248">
    <property type="entry name" value="Polysacc_deacetylase_ArnD"/>
</dbReference>
<dbReference type="EMBL" id="BAUT01000077">
    <property type="protein sequence ID" value="GAE28019.1"/>
    <property type="molecule type" value="Genomic_DNA"/>
</dbReference>
<dbReference type="GO" id="GO:0005975">
    <property type="term" value="P:carbohydrate metabolic process"/>
    <property type="evidence" value="ECO:0007669"/>
    <property type="project" value="InterPro"/>
</dbReference>
<evidence type="ECO:0000313" key="2">
    <source>
        <dbReference type="EMBL" id="GAE28019.1"/>
    </source>
</evidence>
<dbReference type="InterPro" id="IPR002509">
    <property type="entry name" value="NODB_dom"/>
</dbReference>
<dbReference type="Proteomes" id="UP000018890">
    <property type="component" value="Unassembled WGS sequence"/>
</dbReference>
<dbReference type="InterPro" id="IPR011330">
    <property type="entry name" value="Glyco_hydro/deAcase_b/a-brl"/>
</dbReference>
<dbReference type="CDD" id="cd10917">
    <property type="entry name" value="CE4_NodB_like_6s_7s"/>
    <property type="match status" value="1"/>
</dbReference>
<dbReference type="Gene3D" id="3.20.20.370">
    <property type="entry name" value="Glycoside hydrolase/deacetylase"/>
    <property type="match status" value="1"/>
</dbReference>
<dbReference type="PROSITE" id="PS51677">
    <property type="entry name" value="NODB"/>
    <property type="match status" value="1"/>
</dbReference>
<dbReference type="SUPFAM" id="SSF88713">
    <property type="entry name" value="Glycoside hydrolase/deacetylase"/>
    <property type="match status" value="1"/>
</dbReference>
<sequence length="273" mass="31412">MRQVIIVVSCLFMILLIGCQQQQEGTAELVDGKEKGVDEGEPLDIENNQEEEVIEVEEVTERFEPLYTINETNWLVKPLDDANEKVVLLTIDDAPEHYSVEMAEILHELNVGAIFFVNGHFLETKEGQEKLRKIYELGFEIGNHTMHHPNLSQLSPQEQRKEITELNDVIEQLIGERPRFFRAPFGVNTDISDKVVKEEGMVAMNWTYGYDWEEEYQDAQSLTEIMTTTPLLIEGANILMHDRKWTKEALADIVTGLQDQGFKIVHPKEIRTN</sequence>
<name>W4Q9F7_9BACI</name>
<dbReference type="PROSITE" id="PS51257">
    <property type="entry name" value="PROKAR_LIPOPROTEIN"/>
    <property type="match status" value="1"/>
</dbReference>
<dbReference type="STRING" id="1236970.JCM9140_4205"/>
<comment type="caution">
    <text evidence="2">The sequence shown here is derived from an EMBL/GenBank/DDBJ whole genome shotgun (WGS) entry which is preliminary data.</text>
</comment>
<dbReference type="Pfam" id="PF01522">
    <property type="entry name" value="Polysacc_deac_1"/>
    <property type="match status" value="1"/>
</dbReference>
<evidence type="ECO:0000259" key="1">
    <source>
        <dbReference type="PROSITE" id="PS51677"/>
    </source>
</evidence>
<gene>
    <name evidence="2" type="ORF">JCM9140_4205</name>
</gene>
<dbReference type="AlphaFoldDB" id="W4Q9F7"/>
<dbReference type="RefSeq" id="WP_034750110.1">
    <property type="nucleotide sequence ID" value="NZ_BAUT01000077.1"/>
</dbReference>
<proteinExistence type="predicted"/>
<dbReference type="OrthoDB" id="9806342at2"/>
<evidence type="ECO:0000313" key="3">
    <source>
        <dbReference type="Proteomes" id="UP000018890"/>
    </source>
</evidence>
<protein>
    <submittedName>
        <fullName evidence="2">Polysaccharide deacetylase</fullName>
    </submittedName>
</protein>
<keyword evidence="3" id="KW-1185">Reference proteome</keyword>
<reference evidence="2" key="1">
    <citation type="journal article" date="2014" name="Genome Announc.">
        <title>Draft Genome Sequences of Three Alkaliphilic Bacillus Strains, Bacillus wakoensis JCM 9140T, Bacillus akibai JCM 9157T, and Bacillus hemicellulosilyticus JCM 9152T.</title>
        <authorList>
            <person name="Yuki M."/>
            <person name="Oshima K."/>
            <person name="Suda W."/>
            <person name="Oshida Y."/>
            <person name="Kitamura K."/>
            <person name="Iida T."/>
            <person name="Hattori M."/>
            <person name="Ohkuma M."/>
        </authorList>
    </citation>
    <scope>NUCLEOTIDE SEQUENCE [LARGE SCALE GENOMIC DNA]</scope>
    <source>
        <strain evidence="2">JCM 9140</strain>
    </source>
</reference>